<dbReference type="InterPro" id="IPR058068">
    <property type="entry name" value="LIC_13387-like"/>
</dbReference>
<keyword evidence="2" id="KW-0732">Signal</keyword>
<feature type="transmembrane region" description="Helical" evidence="1">
    <location>
        <begin position="61"/>
        <end position="82"/>
    </location>
</feature>
<keyword evidence="1" id="KW-1133">Transmembrane helix</keyword>
<evidence type="ECO:0000313" key="4">
    <source>
        <dbReference type="Proteomes" id="UP000297641"/>
    </source>
</evidence>
<organism evidence="3 4">
    <name type="scientific">Leptospira bouyouniensis</name>
    <dbReference type="NCBI Taxonomy" id="2484911"/>
    <lineage>
        <taxon>Bacteria</taxon>
        <taxon>Pseudomonadati</taxon>
        <taxon>Spirochaetota</taxon>
        <taxon>Spirochaetia</taxon>
        <taxon>Leptospirales</taxon>
        <taxon>Leptospiraceae</taxon>
        <taxon>Leptospira</taxon>
    </lineage>
</organism>
<evidence type="ECO:0000256" key="2">
    <source>
        <dbReference type="SAM" id="SignalP"/>
    </source>
</evidence>
<evidence type="ECO:0000313" key="3">
    <source>
        <dbReference type="EMBL" id="TGL04067.1"/>
    </source>
</evidence>
<dbReference type="NCBIfam" id="NF047765">
    <property type="entry name" value="LIC_13387_fam"/>
    <property type="match status" value="1"/>
</dbReference>
<proteinExistence type="predicted"/>
<reference evidence="3 4" key="1">
    <citation type="journal article" date="2019" name="PLoS Negl. Trop. Dis.">
        <title>Revisiting the worldwide diversity of Leptospira species in the environment.</title>
        <authorList>
            <person name="Vincent A.T."/>
            <person name="Schiettekatte O."/>
            <person name="Bourhy P."/>
            <person name="Veyrier F.J."/>
            <person name="Picardeau M."/>
        </authorList>
    </citation>
    <scope>NUCLEOTIDE SEQUENCE [LARGE SCALE GENOMIC DNA]</scope>
    <source>
        <strain evidence="3 4">201800273</strain>
    </source>
</reference>
<comment type="caution">
    <text evidence="3">The sequence shown here is derived from an EMBL/GenBank/DDBJ whole genome shotgun (WGS) entry which is preliminary data.</text>
</comment>
<accession>A0A7I0HPE5</accession>
<feature type="transmembrane region" description="Helical" evidence="1">
    <location>
        <begin position="116"/>
        <end position="135"/>
    </location>
</feature>
<name>A0A7I0HPE5_9LEPT</name>
<keyword evidence="1" id="KW-0812">Transmembrane</keyword>
<feature type="chain" id="PRO_5028882849" evidence="2">
    <location>
        <begin position="27"/>
        <end position="142"/>
    </location>
</feature>
<evidence type="ECO:0000256" key="1">
    <source>
        <dbReference type="SAM" id="Phobius"/>
    </source>
</evidence>
<gene>
    <name evidence="3" type="ORF">EHQ43_11725</name>
</gene>
<feature type="transmembrane region" description="Helical" evidence="1">
    <location>
        <begin position="94"/>
        <end position="110"/>
    </location>
</feature>
<dbReference type="RefSeq" id="WP_135771303.1">
    <property type="nucleotide sequence ID" value="NZ_RQFT01000011.1"/>
</dbReference>
<sequence length="142" mass="16204">MKKIILLRISAGLLLFHLIGHSFGNATWDESDDPLKQSVIRGMIDHKFYFMGTNRSMGEYYYGYGLITSILLIYTSLILLILSYHLNKNKEISLFLIWLSTAITISLSAVEFIYFFPFAGITTLLASICIFYAGIDSKIRKE</sequence>
<keyword evidence="1" id="KW-0472">Membrane</keyword>
<feature type="signal peptide" evidence="2">
    <location>
        <begin position="1"/>
        <end position="26"/>
    </location>
</feature>
<dbReference type="Proteomes" id="UP000297641">
    <property type="component" value="Unassembled WGS sequence"/>
</dbReference>
<protein>
    <submittedName>
        <fullName evidence="3">Uncharacterized protein</fullName>
    </submittedName>
</protein>
<dbReference type="AlphaFoldDB" id="A0A7I0HPE5"/>
<dbReference type="EMBL" id="RQFT01000011">
    <property type="protein sequence ID" value="TGL04067.1"/>
    <property type="molecule type" value="Genomic_DNA"/>
</dbReference>